<reference evidence="5" key="1">
    <citation type="journal article" date="2023" name="Genome Biol. Evol.">
        <title>First Whole Genome Sequence and Flow Cytometry Genome Size Data for the Lichen-Forming Fungus Ramalina farinacea (Ascomycota).</title>
        <authorList>
            <person name="Llewellyn T."/>
            <person name="Mian S."/>
            <person name="Hill R."/>
            <person name="Leitch I.J."/>
            <person name="Gaya E."/>
        </authorList>
    </citation>
    <scope>NUCLEOTIDE SEQUENCE</scope>
    <source>
        <strain evidence="5">LIQ254RAFAR</strain>
    </source>
</reference>
<evidence type="ECO:0000256" key="2">
    <source>
        <dbReference type="SAM" id="MobiDB-lite"/>
    </source>
</evidence>
<dbReference type="PANTHER" id="PTHR18806">
    <property type="entry name" value="RBM25 PROTEIN"/>
    <property type="match status" value="1"/>
</dbReference>
<dbReference type="InterPro" id="IPR000504">
    <property type="entry name" value="RRM_dom"/>
</dbReference>
<feature type="compositionally biased region" description="Basic and acidic residues" evidence="2">
    <location>
        <begin position="421"/>
        <end position="475"/>
    </location>
</feature>
<feature type="region of interest" description="Disordered" evidence="2">
    <location>
        <begin position="52"/>
        <end position="80"/>
    </location>
</feature>
<feature type="compositionally biased region" description="Basic and acidic residues" evidence="2">
    <location>
        <begin position="65"/>
        <end position="74"/>
    </location>
</feature>
<proteinExistence type="predicted"/>
<dbReference type="AlphaFoldDB" id="A0AA43QLN4"/>
<dbReference type="Pfam" id="PF01480">
    <property type="entry name" value="PWI"/>
    <property type="match status" value="1"/>
</dbReference>
<dbReference type="GO" id="GO:0005681">
    <property type="term" value="C:spliceosomal complex"/>
    <property type="evidence" value="ECO:0007669"/>
    <property type="project" value="TreeGrafter"/>
</dbReference>
<dbReference type="GO" id="GO:0003729">
    <property type="term" value="F:mRNA binding"/>
    <property type="evidence" value="ECO:0007669"/>
    <property type="project" value="TreeGrafter"/>
</dbReference>
<accession>A0AA43QLN4</accession>
<evidence type="ECO:0000259" key="3">
    <source>
        <dbReference type="PROSITE" id="PS50102"/>
    </source>
</evidence>
<evidence type="ECO:0000313" key="5">
    <source>
        <dbReference type="EMBL" id="MDI1488740.1"/>
    </source>
</evidence>
<feature type="compositionally biased region" description="Basic and acidic residues" evidence="2">
    <location>
        <begin position="305"/>
        <end position="330"/>
    </location>
</feature>
<comment type="caution">
    <text evidence="5">The sequence shown here is derived from an EMBL/GenBank/DDBJ whole genome shotgun (WGS) entry which is preliminary data.</text>
</comment>
<sequence length="885" mass="96346">MGAPPGMGTAPPPGMQSNEQQASRPGGFPPNFQPPANMPNINFNAPVIRLGTTGPAKPAMPIGSDYRRESEQRSSRPGIGMDMNAQRAQVRESMMQLIPPKQEEIVRTIYVGGITEGAGGDEGIERILQSAGNLRRWIRAMDADNKACRFGFAEYEDPESLMTAVEVLKDVEVPLKAQSVNLVKKEGDDEDHKVEKGKLVVSVDDSTYNYLEKWESSRGDTDPIQRQLRMDAAKSSLASILLELENPSAPMQTTEQLSKIDQDGDTAMQNGDENPDAEVVTIPLSADDELSDIPAEMRETVAKEIQAFRDRSTKRDLERLRKEEEAEARSRMGQPRVNRLASPPRTAPSGPAGGANGIPLGPRDRGVPNAPAGPKGFSESQIPRDYQKGVTFVNGSGINGASTAGLIDRQDEDSDASDSEIENRKREKKEAEQEKLYQDQKRRWLNRERSRTAALERETVRDKEDDSHRAAERDKVARRLAEWNDDFQASRKAEEYYLDRSMWIRNRASFRSREAAMDDMDRAAEQREKAKEEQQKEQAQGMADDFLNEQAMELSAPREPQRFKLSLGAAAQKAQKANTSKRTVAEVEGLLEDEEEADSSTKRTLIPIKFDSAADAMGLTEEERAQAVRQLAADIPSDKDGLWEWPVKWEFVDETVLGDQLKPFVEKKIVEYLGVQEQMLVEVVEDHIRKRGEPQVLVKELEEALEEEAEGVTIAISTGPDALHLNNLATLASGLPGSSFTLTLPTSVPPGKYAFTIAQDGATNYSPLFTVGSIAAASSTLSTIATYPTGAGTAGYASHPSFAGLPTASYSTPTGGVVPPYIRYPTNPAMNGSGATGSGVGIPVASQGFMGPAEAFLGGASRLSSGWAGATVATVGLVMGALMMG</sequence>
<feature type="region of interest" description="Disordered" evidence="2">
    <location>
        <begin position="515"/>
        <end position="540"/>
    </location>
</feature>
<dbReference type="Gene3D" id="1.20.1390.10">
    <property type="entry name" value="PWI domain"/>
    <property type="match status" value="1"/>
</dbReference>
<feature type="region of interest" description="Disordered" evidence="2">
    <location>
        <begin position="1"/>
        <end position="39"/>
    </location>
</feature>
<evidence type="ECO:0000256" key="1">
    <source>
        <dbReference type="PROSITE-ProRule" id="PRU00176"/>
    </source>
</evidence>
<evidence type="ECO:0000313" key="6">
    <source>
        <dbReference type="Proteomes" id="UP001161017"/>
    </source>
</evidence>
<protein>
    <recommendedName>
        <fullName evidence="7">RRM domain-containing protein</fullName>
    </recommendedName>
</protein>
<evidence type="ECO:0008006" key="7">
    <source>
        <dbReference type="Google" id="ProtNLM"/>
    </source>
</evidence>
<dbReference type="PANTHER" id="PTHR18806:SF4">
    <property type="entry name" value="RNA-BINDING PROTEIN 25"/>
    <property type="match status" value="1"/>
</dbReference>
<dbReference type="CDD" id="cd12446">
    <property type="entry name" value="RRM_RBM25"/>
    <property type="match status" value="1"/>
</dbReference>
<dbReference type="InterPro" id="IPR035979">
    <property type="entry name" value="RBD_domain_sf"/>
</dbReference>
<feature type="domain" description="PWI" evidence="4">
    <location>
        <begin position="640"/>
        <end position="726"/>
    </location>
</feature>
<gene>
    <name evidence="5" type="ORF">OHK93_008016</name>
</gene>
<dbReference type="SMART" id="SM00311">
    <property type="entry name" value="PWI"/>
    <property type="match status" value="1"/>
</dbReference>
<organism evidence="5 6">
    <name type="scientific">Ramalina farinacea</name>
    <dbReference type="NCBI Taxonomy" id="258253"/>
    <lineage>
        <taxon>Eukaryota</taxon>
        <taxon>Fungi</taxon>
        <taxon>Dikarya</taxon>
        <taxon>Ascomycota</taxon>
        <taxon>Pezizomycotina</taxon>
        <taxon>Lecanoromycetes</taxon>
        <taxon>OSLEUM clade</taxon>
        <taxon>Lecanoromycetidae</taxon>
        <taxon>Lecanorales</taxon>
        <taxon>Lecanorineae</taxon>
        <taxon>Ramalinaceae</taxon>
        <taxon>Ramalina</taxon>
    </lineage>
</organism>
<dbReference type="Proteomes" id="UP001161017">
    <property type="component" value="Unassembled WGS sequence"/>
</dbReference>
<dbReference type="EMBL" id="JAPUFD010000008">
    <property type="protein sequence ID" value="MDI1488740.1"/>
    <property type="molecule type" value="Genomic_DNA"/>
</dbReference>
<feature type="region of interest" description="Disordered" evidence="2">
    <location>
        <begin position="305"/>
        <end position="475"/>
    </location>
</feature>
<feature type="compositionally biased region" description="Polar residues" evidence="2">
    <location>
        <begin position="393"/>
        <end position="402"/>
    </location>
</feature>
<dbReference type="SUPFAM" id="SSF54928">
    <property type="entry name" value="RNA-binding domain, RBD"/>
    <property type="match status" value="1"/>
</dbReference>
<feature type="compositionally biased region" description="Pro residues" evidence="2">
    <location>
        <begin position="27"/>
        <end position="37"/>
    </location>
</feature>
<keyword evidence="1" id="KW-0694">RNA-binding</keyword>
<dbReference type="InterPro" id="IPR002483">
    <property type="entry name" value="PWI_dom"/>
</dbReference>
<dbReference type="InterPro" id="IPR034268">
    <property type="entry name" value="RBM25_RRM"/>
</dbReference>
<dbReference type="PROSITE" id="PS51025">
    <property type="entry name" value="PWI"/>
    <property type="match status" value="1"/>
</dbReference>
<dbReference type="PROSITE" id="PS50102">
    <property type="entry name" value="RRM"/>
    <property type="match status" value="1"/>
</dbReference>
<feature type="compositionally biased region" description="Acidic residues" evidence="2">
    <location>
        <begin position="410"/>
        <end position="420"/>
    </location>
</feature>
<feature type="compositionally biased region" description="Basic and acidic residues" evidence="2">
    <location>
        <begin position="515"/>
        <end position="536"/>
    </location>
</feature>
<keyword evidence="6" id="KW-1185">Reference proteome</keyword>
<evidence type="ECO:0000259" key="4">
    <source>
        <dbReference type="PROSITE" id="PS51025"/>
    </source>
</evidence>
<name>A0AA43QLN4_9LECA</name>
<dbReference type="InterPro" id="IPR052768">
    <property type="entry name" value="RBM25"/>
</dbReference>
<feature type="domain" description="RRM" evidence="3">
    <location>
        <begin position="107"/>
        <end position="185"/>
    </location>
</feature>